<dbReference type="AlphaFoldDB" id="A0A0G4JQC5"/>
<gene>
    <name evidence="1" type="ORF">BN1221_00522c</name>
</gene>
<evidence type="ECO:0000313" key="1">
    <source>
        <dbReference type="EMBL" id="CPR14115.1"/>
    </source>
</evidence>
<reference evidence="2" key="1">
    <citation type="submission" date="2015-01" db="EMBL/GenBank/DDBJ databases">
        <authorList>
            <person name="Paterson Steve"/>
        </authorList>
    </citation>
    <scope>NUCLEOTIDE SEQUENCE [LARGE SCALE GENOMIC DNA]</scope>
    <source>
        <strain evidence="2">OBR1</strain>
    </source>
</reference>
<name>A0A0G4JQC5_9GAMM</name>
<sequence>MENFLEFIPARSGNIYRVDKKESNDEKAKKIVCKLGIISFVFLLIYM</sequence>
<dbReference type="Proteomes" id="UP000044377">
    <property type="component" value="Unassembled WGS sequence"/>
</dbReference>
<evidence type="ECO:0000313" key="2">
    <source>
        <dbReference type="Proteomes" id="UP000044377"/>
    </source>
</evidence>
<protein>
    <submittedName>
        <fullName evidence="1">Uncharacterized protein</fullName>
    </submittedName>
</protein>
<proteinExistence type="predicted"/>
<organism evidence="1 2">
    <name type="scientific">Brenneria goodwinii</name>
    <dbReference type="NCBI Taxonomy" id="1109412"/>
    <lineage>
        <taxon>Bacteria</taxon>
        <taxon>Pseudomonadati</taxon>
        <taxon>Pseudomonadota</taxon>
        <taxon>Gammaproteobacteria</taxon>
        <taxon>Enterobacterales</taxon>
        <taxon>Pectobacteriaceae</taxon>
        <taxon>Brenneria</taxon>
    </lineage>
</organism>
<accession>A0A0G4JQC5</accession>
<keyword evidence="2" id="KW-1185">Reference proteome</keyword>
<dbReference type="EMBL" id="CGIG01000001">
    <property type="protein sequence ID" value="CPR14115.1"/>
    <property type="molecule type" value="Genomic_DNA"/>
</dbReference>